<accession>A0A645APV9</accession>
<comment type="caution">
    <text evidence="2">The sequence shown here is derived from an EMBL/GenBank/DDBJ whole genome shotgun (WGS) entry which is preliminary data.</text>
</comment>
<dbReference type="PANTHER" id="PTHR43777">
    <property type="entry name" value="MOLYBDENUM COFACTOR CYTIDYLYLTRANSFERASE"/>
    <property type="match status" value="1"/>
</dbReference>
<dbReference type="EMBL" id="VSSQ01014969">
    <property type="protein sequence ID" value="MPM54798.1"/>
    <property type="molecule type" value="Genomic_DNA"/>
</dbReference>
<reference evidence="2" key="1">
    <citation type="submission" date="2019-08" db="EMBL/GenBank/DDBJ databases">
        <authorList>
            <person name="Kucharzyk K."/>
            <person name="Murdoch R.W."/>
            <person name="Higgins S."/>
            <person name="Loffler F."/>
        </authorList>
    </citation>
    <scope>NUCLEOTIDE SEQUENCE</scope>
</reference>
<dbReference type="EC" id="1.1.1.328" evidence="2"/>
<protein>
    <submittedName>
        <fullName evidence="2">Nicotine blue oxidoreductase</fullName>
        <ecNumber evidence="2">1.1.1.328</ecNumber>
    </submittedName>
</protein>
<dbReference type="InterPro" id="IPR029044">
    <property type="entry name" value="Nucleotide-diphossugar_trans"/>
</dbReference>
<evidence type="ECO:0000313" key="2">
    <source>
        <dbReference type="EMBL" id="MPM54798.1"/>
    </source>
</evidence>
<dbReference type="InterPro" id="IPR025877">
    <property type="entry name" value="MobA-like_NTP_Trfase"/>
</dbReference>
<dbReference type="SUPFAM" id="SSF53448">
    <property type="entry name" value="Nucleotide-diphospho-sugar transferases"/>
    <property type="match status" value="1"/>
</dbReference>
<dbReference type="Gene3D" id="3.90.550.10">
    <property type="entry name" value="Spore Coat Polysaccharide Biosynthesis Protein SpsA, Chain A"/>
    <property type="match status" value="1"/>
</dbReference>
<dbReference type="CDD" id="cd04182">
    <property type="entry name" value="GT_2_like_f"/>
    <property type="match status" value="1"/>
</dbReference>
<organism evidence="2">
    <name type="scientific">bioreactor metagenome</name>
    <dbReference type="NCBI Taxonomy" id="1076179"/>
    <lineage>
        <taxon>unclassified sequences</taxon>
        <taxon>metagenomes</taxon>
        <taxon>ecological metagenomes</taxon>
    </lineage>
</organism>
<dbReference type="AlphaFoldDB" id="A0A645APV9"/>
<dbReference type="PANTHER" id="PTHR43777:SF1">
    <property type="entry name" value="MOLYBDENUM COFACTOR CYTIDYLYLTRANSFERASE"/>
    <property type="match status" value="1"/>
</dbReference>
<sequence length="189" mass="20302">MKIGCVLLAAGAGKRFGGGKLLYTIEGEPMIARALHLFSALSFAARLCVTRAEAGEIQRRAFECGFPVAINPDPERGVGTSVAIATEAILAKEPSLDGILYAVADQPFLSVGSVKRLLEAFEAHPNDIVSLCAGARRGNPAIFPAQFYPELCALKEDTGGGAIIRRHPDRLRLVEVIDERELDDIDTKE</sequence>
<dbReference type="GO" id="GO:0016779">
    <property type="term" value="F:nucleotidyltransferase activity"/>
    <property type="evidence" value="ECO:0007669"/>
    <property type="project" value="UniProtKB-ARBA"/>
</dbReference>
<dbReference type="GO" id="GO:0016491">
    <property type="term" value="F:oxidoreductase activity"/>
    <property type="evidence" value="ECO:0007669"/>
    <property type="project" value="UniProtKB-KW"/>
</dbReference>
<proteinExistence type="predicted"/>
<dbReference type="Pfam" id="PF12804">
    <property type="entry name" value="NTP_transf_3"/>
    <property type="match status" value="1"/>
</dbReference>
<name>A0A645APV9_9ZZZZ</name>
<keyword evidence="2" id="KW-0560">Oxidoreductase</keyword>
<gene>
    <name evidence="2" type="primary">nboR_2</name>
    <name evidence="2" type="ORF">SDC9_101578</name>
</gene>
<evidence type="ECO:0000259" key="1">
    <source>
        <dbReference type="Pfam" id="PF12804"/>
    </source>
</evidence>
<feature type="domain" description="MobA-like NTP transferase" evidence="1">
    <location>
        <begin position="5"/>
        <end position="169"/>
    </location>
</feature>